<dbReference type="GO" id="GO:0005886">
    <property type="term" value="C:plasma membrane"/>
    <property type="evidence" value="ECO:0007669"/>
    <property type="project" value="UniProtKB-SubCell"/>
</dbReference>
<dbReference type="GO" id="GO:0016746">
    <property type="term" value="F:acyltransferase activity"/>
    <property type="evidence" value="ECO:0007669"/>
    <property type="project" value="UniProtKB-KW"/>
</dbReference>
<dbReference type="Pfam" id="PF03062">
    <property type="entry name" value="MBOAT"/>
    <property type="match status" value="1"/>
</dbReference>
<comment type="subcellular location">
    <subcellularLocation>
        <location evidence="1">Cell membrane</location>
        <topology evidence="1">Multi-pass membrane protein</topology>
    </subcellularLocation>
</comment>
<dbReference type="PIRSF" id="PIRSF500216">
    <property type="entry name" value="DltB"/>
    <property type="match status" value="1"/>
</dbReference>
<evidence type="ECO:0000256" key="10">
    <source>
        <dbReference type="SAM" id="Phobius"/>
    </source>
</evidence>
<feature type="transmembrane region" description="Helical" evidence="10">
    <location>
        <begin position="278"/>
        <end position="300"/>
    </location>
</feature>
<evidence type="ECO:0000313" key="11">
    <source>
        <dbReference type="EMBL" id="MBO8441476.1"/>
    </source>
</evidence>
<evidence type="ECO:0000256" key="4">
    <source>
        <dbReference type="ARBA" id="ARBA00022679"/>
    </source>
</evidence>
<accession>A0A9D9E7Q5</accession>
<keyword evidence="7 9" id="KW-0472">Membrane</keyword>
<evidence type="ECO:0000313" key="12">
    <source>
        <dbReference type="Proteomes" id="UP000823614"/>
    </source>
</evidence>
<sequence length="398" mass="46938">MINLQPYGNPQYFVYLIIALLPLIIGIYNGYRCRWYQSLISLVFIFLMFDGPKSHQGLMLIFYVIWQWIIVGLYMVYRKKYNNKWIFYLAVILSIIPVATVKITPAVAPDQSNLFGFLGISYLTFRAVGMIMEIRDGFIKEFHPILFIEFLTFMPTISSGPIDRYRRWIKDYNVVPDRDKYLSMLDKAVHYIFLGFLYKFLLAHLFGSIIVPKMSAMAIASGKGLSWGLVGYMYAWSMDLFFDFAGYSLFAVAISYLMGIETPMNFNRPWQSKNLKEFWNRWHMTLSFWFRDFVFMRLVYAMMKNKVFKNKNTVSNVAYVLDMALMGFWHGVTWYYVAYGLLHGIGLAVNDTWLRFKKKHQDKIPHNKFTKCFSIFLTFNVVCLSFLLFSGFLNTLWF</sequence>
<evidence type="ECO:0000256" key="2">
    <source>
        <dbReference type="ARBA" id="ARBA00010323"/>
    </source>
</evidence>
<feature type="transmembrane region" description="Helical" evidence="10">
    <location>
        <begin position="336"/>
        <end position="354"/>
    </location>
</feature>
<evidence type="ECO:0000256" key="3">
    <source>
        <dbReference type="ARBA" id="ARBA00022475"/>
    </source>
</evidence>
<evidence type="ECO:0000256" key="9">
    <source>
        <dbReference type="PIRNR" id="PIRNR016636"/>
    </source>
</evidence>
<gene>
    <name evidence="11" type="primary">dltB</name>
    <name evidence="11" type="ORF">IAA89_03400</name>
</gene>
<evidence type="ECO:0000256" key="1">
    <source>
        <dbReference type="ARBA" id="ARBA00004651"/>
    </source>
</evidence>
<reference evidence="11" key="1">
    <citation type="submission" date="2020-10" db="EMBL/GenBank/DDBJ databases">
        <authorList>
            <person name="Gilroy R."/>
        </authorList>
    </citation>
    <scope>NUCLEOTIDE SEQUENCE</scope>
    <source>
        <strain evidence="11">C6-149</strain>
    </source>
</reference>
<name>A0A9D9E7Q5_9LACO</name>
<dbReference type="PANTHER" id="PTHR13285">
    <property type="entry name" value="ACYLTRANSFERASE"/>
    <property type="match status" value="1"/>
</dbReference>
<dbReference type="InterPro" id="IPR024194">
    <property type="entry name" value="Ac/AlaTfrase_AlgI/DltB"/>
</dbReference>
<feature type="transmembrane region" description="Helical" evidence="10">
    <location>
        <begin position="232"/>
        <end position="258"/>
    </location>
</feature>
<keyword evidence="3 9" id="KW-1003">Cell membrane</keyword>
<evidence type="ECO:0000256" key="7">
    <source>
        <dbReference type="ARBA" id="ARBA00023136"/>
    </source>
</evidence>
<dbReference type="GO" id="GO:0070395">
    <property type="term" value="P:lipoteichoic acid biosynthetic process"/>
    <property type="evidence" value="ECO:0007669"/>
    <property type="project" value="UniProtKB-UniRule"/>
</dbReference>
<comment type="function">
    <text evidence="9">O-acyltransferase that catalyzes D-alanylation of both teichoic acid and lipoteichoic acid (LTA). D-alanylation of LTA plays an important role in modulating the properties of the cell wall in Gram-positive bacteria, influencing the net charge of the cell wall. Catalyzes D-alanylation from DltC carrier protein.</text>
</comment>
<evidence type="ECO:0000256" key="5">
    <source>
        <dbReference type="ARBA" id="ARBA00022692"/>
    </source>
</evidence>
<keyword evidence="5 10" id="KW-0812">Transmembrane</keyword>
<keyword evidence="8 9" id="KW-0012">Acyltransferase</keyword>
<dbReference type="EC" id="2.3.1.-" evidence="9"/>
<feature type="transmembrane region" description="Helical" evidence="10">
    <location>
        <begin position="375"/>
        <end position="397"/>
    </location>
</feature>
<dbReference type="AlphaFoldDB" id="A0A9D9E7Q5"/>
<proteinExistence type="inferred from homology"/>
<dbReference type="Proteomes" id="UP000823614">
    <property type="component" value="Unassembled WGS sequence"/>
</dbReference>
<organism evidence="11 12">
    <name type="scientific">Candidatus Gallilactobacillus intestinavium</name>
    <dbReference type="NCBI Taxonomy" id="2840838"/>
    <lineage>
        <taxon>Bacteria</taxon>
        <taxon>Bacillati</taxon>
        <taxon>Bacillota</taxon>
        <taxon>Bacilli</taxon>
        <taxon>Lactobacillales</taxon>
        <taxon>Lactobacillaceae</taxon>
        <taxon>Lactobacillaceae incertae sedis</taxon>
        <taxon>Candidatus Gallilactobacillus</taxon>
    </lineage>
</organism>
<dbReference type="PIRSF" id="PIRSF016636">
    <property type="entry name" value="AlgI_DltB"/>
    <property type="match status" value="1"/>
</dbReference>
<feature type="transmembrane region" description="Helical" evidence="10">
    <location>
        <begin position="12"/>
        <end position="28"/>
    </location>
</feature>
<dbReference type="InterPro" id="IPR051085">
    <property type="entry name" value="MB_O-acyltransferase"/>
</dbReference>
<comment type="caution">
    <text evidence="11">The sequence shown here is derived from an EMBL/GenBank/DDBJ whole genome shotgun (WGS) entry which is preliminary data.</text>
</comment>
<comment type="similarity">
    <text evidence="2 9">Belongs to the membrane-bound acyltransferase family.</text>
</comment>
<protein>
    <recommendedName>
        <fullName evidence="9">Teichoic acid D-alanyltransferase</fullName>
        <ecNumber evidence="9">2.3.1.-</ecNumber>
    </recommendedName>
</protein>
<keyword evidence="4 9" id="KW-0808">Transferase</keyword>
<evidence type="ECO:0000256" key="6">
    <source>
        <dbReference type="ARBA" id="ARBA00022989"/>
    </source>
</evidence>
<evidence type="ECO:0000256" key="8">
    <source>
        <dbReference type="ARBA" id="ARBA00023315"/>
    </source>
</evidence>
<reference evidence="11" key="2">
    <citation type="journal article" date="2021" name="PeerJ">
        <title>Extensive microbial diversity within the chicken gut microbiome revealed by metagenomics and culture.</title>
        <authorList>
            <person name="Gilroy R."/>
            <person name="Ravi A."/>
            <person name="Getino M."/>
            <person name="Pursley I."/>
            <person name="Horton D.L."/>
            <person name="Alikhan N.F."/>
            <person name="Baker D."/>
            <person name="Gharbi K."/>
            <person name="Hall N."/>
            <person name="Watson M."/>
            <person name="Adriaenssens E.M."/>
            <person name="Foster-Nyarko E."/>
            <person name="Jarju S."/>
            <person name="Secka A."/>
            <person name="Antonio M."/>
            <person name="Oren A."/>
            <person name="Chaudhuri R.R."/>
            <person name="La Ragione R."/>
            <person name="Hildebrand F."/>
            <person name="Pallen M.J."/>
        </authorList>
    </citation>
    <scope>NUCLEOTIDE SEQUENCE</scope>
    <source>
        <strain evidence="11">C6-149</strain>
    </source>
</reference>
<feature type="transmembrane region" description="Helical" evidence="10">
    <location>
        <begin position="86"/>
        <end position="108"/>
    </location>
</feature>
<feature type="transmembrane region" description="Helical" evidence="10">
    <location>
        <begin position="188"/>
        <end position="211"/>
    </location>
</feature>
<comment type="pathway">
    <text evidence="9">Cell wall biogenesis; lipoteichoic acid biosynthesis.</text>
</comment>
<keyword evidence="6 10" id="KW-1133">Transmembrane helix</keyword>
<dbReference type="InterPro" id="IPR004299">
    <property type="entry name" value="MBOAT_fam"/>
</dbReference>
<feature type="transmembrane region" description="Helical" evidence="10">
    <location>
        <begin position="58"/>
        <end position="77"/>
    </location>
</feature>
<dbReference type="EMBL" id="JADIMP010000053">
    <property type="protein sequence ID" value="MBO8441476.1"/>
    <property type="molecule type" value="Genomic_DNA"/>
</dbReference>
<feature type="transmembrane region" description="Helical" evidence="10">
    <location>
        <begin position="144"/>
        <end position="162"/>
    </location>
</feature>
<dbReference type="NCBIfam" id="TIGR04091">
    <property type="entry name" value="LTA_dltB"/>
    <property type="match status" value="1"/>
</dbReference>
<dbReference type="PANTHER" id="PTHR13285:SF23">
    <property type="entry name" value="TEICHOIC ACID D-ALANYLTRANSFERASE"/>
    <property type="match status" value="1"/>
</dbReference>
<dbReference type="InterPro" id="IPR024024">
    <property type="entry name" value="DltB"/>
</dbReference>